<dbReference type="Proteomes" id="UP001279734">
    <property type="component" value="Unassembled WGS sequence"/>
</dbReference>
<comment type="caution">
    <text evidence="1">The sequence shown here is derived from an EMBL/GenBank/DDBJ whole genome shotgun (WGS) entry which is preliminary data.</text>
</comment>
<accession>A0AAD3Y088</accession>
<reference evidence="1" key="1">
    <citation type="submission" date="2023-05" db="EMBL/GenBank/DDBJ databases">
        <title>Nepenthes gracilis genome sequencing.</title>
        <authorList>
            <person name="Fukushima K."/>
        </authorList>
    </citation>
    <scope>NUCLEOTIDE SEQUENCE</scope>
    <source>
        <strain evidence="1">SING2019-196</strain>
    </source>
</reference>
<name>A0AAD3Y088_NEPGR</name>
<dbReference type="EMBL" id="BSYO01000025">
    <property type="protein sequence ID" value="GMH22814.1"/>
    <property type="molecule type" value="Genomic_DNA"/>
</dbReference>
<evidence type="ECO:0000313" key="2">
    <source>
        <dbReference type="Proteomes" id="UP001279734"/>
    </source>
</evidence>
<protein>
    <submittedName>
        <fullName evidence="1">Uncharacterized protein</fullName>
    </submittedName>
</protein>
<keyword evidence="2" id="KW-1185">Reference proteome</keyword>
<sequence>MEDRRKRSTRELGLLDIFICHGREAVQESFASPCTNRRNRRKSKIRIPEVFGVRVNSIDFTDLGGSATQPERPTAQ</sequence>
<organism evidence="1 2">
    <name type="scientific">Nepenthes gracilis</name>
    <name type="common">Slender pitcher plant</name>
    <dbReference type="NCBI Taxonomy" id="150966"/>
    <lineage>
        <taxon>Eukaryota</taxon>
        <taxon>Viridiplantae</taxon>
        <taxon>Streptophyta</taxon>
        <taxon>Embryophyta</taxon>
        <taxon>Tracheophyta</taxon>
        <taxon>Spermatophyta</taxon>
        <taxon>Magnoliopsida</taxon>
        <taxon>eudicotyledons</taxon>
        <taxon>Gunneridae</taxon>
        <taxon>Pentapetalae</taxon>
        <taxon>Caryophyllales</taxon>
        <taxon>Nepenthaceae</taxon>
        <taxon>Nepenthes</taxon>
    </lineage>
</organism>
<gene>
    <name evidence="1" type="ORF">Nepgr_024657</name>
</gene>
<evidence type="ECO:0000313" key="1">
    <source>
        <dbReference type="EMBL" id="GMH22814.1"/>
    </source>
</evidence>
<proteinExistence type="predicted"/>
<dbReference type="AlphaFoldDB" id="A0AAD3Y088"/>